<comment type="catalytic activity">
    <reaction evidence="10">
        <text>DNA(n) + a 2'-deoxyribonucleoside 5'-triphosphate = DNA(n+1) + diphosphate</text>
        <dbReference type="Rhea" id="RHEA:22508"/>
        <dbReference type="Rhea" id="RHEA-COMP:17339"/>
        <dbReference type="Rhea" id="RHEA-COMP:17340"/>
        <dbReference type="ChEBI" id="CHEBI:33019"/>
        <dbReference type="ChEBI" id="CHEBI:61560"/>
        <dbReference type="ChEBI" id="CHEBI:173112"/>
        <dbReference type="EC" id="2.7.7.7"/>
    </reaction>
</comment>
<feature type="domain" description="DNA-directed DNA polymerase family A palm" evidence="11">
    <location>
        <begin position="365"/>
        <end position="575"/>
    </location>
</feature>
<evidence type="ECO:0000259" key="11">
    <source>
        <dbReference type="SMART" id="SM00482"/>
    </source>
</evidence>
<dbReference type="GO" id="GO:0039693">
    <property type="term" value="P:viral DNA genome replication"/>
    <property type="evidence" value="ECO:0007669"/>
    <property type="project" value="UniProtKB-KW"/>
</dbReference>
<organism evidence="12 13">
    <name type="scientific">phage PKM.Lu.22.1</name>
    <dbReference type="NCBI Taxonomy" id="3049197"/>
    <lineage>
        <taxon>Viruses</taxon>
        <taxon>Duplodnaviria</taxon>
        <taxon>Heunggongvirae</taxon>
        <taxon>Uroviricota</taxon>
        <taxon>Caudoviricetes</taxon>
        <taxon>Grimontviridae</taxon>
    </lineage>
</organism>
<evidence type="ECO:0000256" key="4">
    <source>
        <dbReference type="ARBA" id="ARBA00022679"/>
    </source>
</evidence>
<evidence type="ECO:0000313" key="12">
    <source>
        <dbReference type="EMBL" id="WHS68314.1"/>
    </source>
</evidence>
<evidence type="ECO:0000256" key="9">
    <source>
        <dbReference type="ARBA" id="ARBA00023125"/>
    </source>
</evidence>
<dbReference type="InterPro" id="IPR043502">
    <property type="entry name" value="DNA/RNA_pol_sf"/>
</dbReference>
<evidence type="ECO:0000313" key="13">
    <source>
        <dbReference type="Proteomes" id="UP001223176"/>
    </source>
</evidence>
<keyword evidence="13" id="KW-1185">Reference proteome</keyword>
<keyword evidence="4 12" id="KW-0808">Transferase</keyword>
<proteinExistence type="inferred from homology"/>
<keyword evidence="5 12" id="KW-0548">Nucleotidyltransferase</keyword>
<dbReference type="GO" id="GO:0003677">
    <property type="term" value="F:DNA binding"/>
    <property type="evidence" value="ECO:0007669"/>
    <property type="project" value="UniProtKB-KW"/>
</dbReference>
<dbReference type="PANTHER" id="PTHR10133:SF27">
    <property type="entry name" value="DNA POLYMERASE NU"/>
    <property type="match status" value="1"/>
</dbReference>
<dbReference type="Gene3D" id="3.30.70.370">
    <property type="match status" value="1"/>
</dbReference>
<dbReference type="SUPFAM" id="SSF56672">
    <property type="entry name" value="DNA/RNA polymerases"/>
    <property type="match status" value="1"/>
</dbReference>
<keyword evidence="6" id="KW-0235">DNA replication</keyword>
<dbReference type="Pfam" id="PF00476">
    <property type="entry name" value="DNA_pol_A"/>
    <property type="match status" value="1"/>
</dbReference>
<evidence type="ECO:0000256" key="3">
    <source>
        <dbReference type="ARBA" id="ARBA00015749"/>
    </source>
</evidence>
<keyword evidence="8" id="KW-1194">Viral DNA replication</keyword>
<dbReference type="PROSITE" id="PS00447">
    <property type="entry name" value="DNA_POLYMERASE_A"/>
    <property type="match status" value="1"/>
</dbReference>
<dbReference type="GO" id="GO:0006302">
    <property type="term" value="P:double-strand break repair"/>
    <property type="evidence" value="ECO:0007669"/>
    <property type="project" value="TreeGrafter"/>
</dbReference>
<dbReference type="Proteomes" id="UP001223176">
    <property type="component" value="Segment"/>
</dbReference>
<dbReference type="GO" id="GO:0003887">
    <property type="term" value="F:DNA-directed DNA polymerase activity"/>
    <property type="evidence" value="ECO:0007669"/>
    <property type="project" value="UniProtKB-KW"/>
</dbReference>
<name>A0AAF0RDG3_9CAUD</name>
<dbReference type="InterPro" id="IPR019760">
    <property type="entry name" value="DNA-dir_DNA_pol_A_CS"/>
</dbReference>
<dbReference type="EMBL" id="OQ829281">
    <property type="protein sequence ID" value="WHS68314.1"/>
    <property type="molecule type" value="Genomic_DNA"/>
</dbReference>
<keyword evidence="7 12" id="KW-0239">DNA-directed DNA polymerase</keyword>
<dbReference type="InterPro" id="IPR001098">
    <property type="entry name" value="DNA-dir_DNA_pol_A_palm_dom"/>
</dbReference>
<dbReference type="SMART" id="SM00482">
    <property type="entry name" value="POLAc"/>
    <property type="match status" value="1"/>
</dbReference>
<evidence type="ECO:0000256" key="5">
    <source>
        <dbReference type="ARBA" id="ARBA00022695"/>
    </source>
</evidence>
<reference evidence="12" key="1">
    <citation type="submission" date="2023-04" db="EMBL/GenBank/DDBJ databases">
        <title>Isolation and Characterization of Novel Plasmid-specific Phages Infecting Bacteria Carrying Diverse Conjugative Plasmids.</title>
        <authorList>
            <person name="Parra B."/>
            <person name="Cockx B."/>
            <person name="Lutz V.T."/>
            <person name="Bronsted L."/>
            <person name="Smets B.F."/>
            <person name="Dechesne A."/>
        </authorList>
    </citation>
    <scope>NUCLEOTIDE SEQUENCE</scope>
</reference>
<dbReference type="EC" id="2.7.7.7" evidence="2"/>
<dbReference type="GO" id="GO:0006261">
    <property type="term" value="P:DNA-templated DNA replication"/>
    <property type="evidence" value="ECO:0007669"/>
    <property type="project" value="InterPro"/>
</dbReference>
<sequence>MDIKPDWTKPFLLEQKVADLISNQWKHGCNFDKRGASWLVHSLNERILKIDLELIPLLPPMMHKGSEYKAPFKLNGQPKAFVQKYMDIHGLTGEDVSGPFSAVWYTPFDPGKTSRLKKVMMDMGWVPTEWNEKKTPFQVWQYRKRLEKTSYAKFINEQCDSEDRLAFTNAVNGFIDTHFRDQTKGYMKAILVALGFDLSKKVPNFDAIKKKLLLKQFWPTSPQITDDSFDSVGEDESQALTLLKHRMQLAHRRSLLEGLIAQVRADGKLSGEANPCATPTARMRHKTIVNIPAAGALLGEECRHLFKGDYCDAEMGRRGILVPKLTKKMIESGKFRRKPLTNIMQEFNGKKWEDVGHCTYLIPEGQQAFVGGDGAGLELRMLTHYLIAVSRMLLEEALEAGKTREAEYYQKALDSALEYREVLLNGDIHSHNQKLAGLATRKQAKTFIYAFLYGAGNANLGAQLGGGVAEGQEARDKFLKECPCIPVLMEWVQTFAAKHGWVPAIDGRKLIMRRDPNSGEVMTHKALNTMLQSAGSIVMKIADCYLISWVKRDKLFANQVIMMHDEFQFTCSTQHVAKLRELIDSCVRKAGESLNMECPLASDSMLGASWFHTH</sequence>
<evidence type="ECO:0000256" key="8">
    <source>
        <dbReference type="ARBA" id="ARBA00023109"/>
    </source>
</evidence>
<evidence type="ECO:0000256" key="10">
    <source>
        <dbReference type="ARBA" id="ARBA00049244"/>
    </source>
</evidence>
<protein>
    <recommendedName>
        <fullName evidence="3">DNA polymerase</fullName>
        <ecNumber evidence="2">2.7.7.7</ecNumber>
    </recommendedName>
</protein>
<dbReference type="PANTHER" id="PTHR10133">
    <property type="entry name" value="DNA POLYMERASE I"/>
    <property type="match status" value="1"/>
</dbReference>
<dbReference type="InterPro" id="IPR002298">
    <property type="entry name" value="DNA_polymerase_A"/>
</dbReference>
<evidence type="ECO:0000256" key="2">
    <source>
        <dbReference type="ARBA" id="ARBA00012417"/>
    </source>
</evidence>
<evidence type="ECO:0000256" key="6">
    <source>
        <dbReference type="ARBA" id="ARBA00022705"/>
    </source>
</evidence>
<comment type="similarity">
    <text evidence="1">Belongs to the DNA polymerase type-A family.</text>
</comment>
<evidence type="ECO:0000256" key="1">
    <source>
        <dbReference type="ARBA" id="ARBA00007705"/>
    </source>
</evidence>
<accession>A0AAF0RDG3</accession>
<keyword evidence="9" id="KW-0238">DNA-binding</keyword>
<evidence type="ECO:0000256" key="7">
    <source>
        <dbReference type="ARBA" id="ARBA00022932"/>
    </source>
</evidence>